<dbReference type="SMART" id="SM00986">
    <property type="entry name" value="UDG"/>
    <property type="match status" value="1"/>
</dbReference>
<dbReference type="InterPro" id="IPR036895">
    <property type="entry name" value="Uracil-DNA_glycosylase-like_sf"/>
</dbReference>
<dbReference type="SUPFAM" id="SSF52141">
    <property type="entry name" value="Uracil-DNA glycosylase-like"/>
    <property type="match status" value="1"/>
</dbReference>
<protein>
    <submittedName>
        <fullName evidence="5">G/U mismatch-specific DNA glycosylase</fullName>
        <ecNumber evidence="5">3.2.2.28</ecNumber>
    </submittedName>
</protein>
<keyword evidence="5" id="KW-0326">Glycosidase</keyword>
<evidence type="ECO:0000313" key="6">
    <source>
        <dbReference type="Proteomes" id="UP001221150"/>
    </source>
</evidence>
<evidence type="ECO:0000259" key="4">
    <source>
        <dbReference type="SMART" id="SM00986"/>
    </source>
</evidence>
<dbReference type="InterPro" id="IPR005122">
    <property type="entry name" value="Uracil-DNA_glycosylase-like"/>
</dbReference>
<keyword evidence="6" id="KW-1185">Reference proteome</keyword>
<sequence>MTRFTRAELEAARDRPVPDVVADGLRVLFCGINPGLMSAATGHHFARPGNRFWPVLHRSGFTPRLLRPEEQQELTAYGLGITNVVARPTARADELAPEEYREGGRLLEARVAGLGPRWLAVVGVTAYRVAFDDRTARIGRQERTIGGARVWVLPNPSGLNAHWTLDTMAEEFARLRTAAEHTA</sequence>
<organism evidence="5 6">
    <name type="scientific">Streptomyces tropicalis</name>
    <dbReference type="NCBI Taxonomy" id="3034234"/>
    <lineage>
        <taxon>Bacteria</taxon>
        <taxon>Bacillati</taxon>
        <taxon>Actinomycetota</taxon>
        <taxon>Actinomycetes</taxon>
        <taxon>Kitasatosporales</taxon>
        <taxon>Streptomycetaceae</taxon>
        <taxon>Streptomyces</taxon>
    </lineage>
</organism>
<gene>
    <name evidence="5" type="primary">mug</name>
    <name evidence="5" type="ORF">P3H78_13255</name>
</gene>
<evidence type="ECO:0000256" key="3">
    <source>
        <dbReference type="ARBA" id="ARBA00023204"/>
    </source>
</evidence>
<feature type="domain" description="Uracil-DNA glycosylase-like" evidence="4">
    <location>
        <begin position="18"/>
        <end position="181"/>
    </location>
</feature>
<keyword evidence="3" id="KW-0234">DNA repair</keyword>
<evidence type="ECO:0000256" key="2">
    <source>
        <dbReference type="ARBA" id="ARBA00022801"/>
    </source>
</evidence>
<reference evidence="5 6" key="1">
    <citation type="submission" date="2023-03" db="EMBL/GenBank/DDBJ databases">
        <title>Draft genome sequence of Streptomyces sp. K1PA1 isolated from peat swamp forest in Thailand.</title>
        <authorList>
            <person name="Klaysubun C."/>
            <person name="Duangmal K."/>
        </authorList>
    </citation>
    <scope>NUCLEOTIDE SEQUENCE [LARGE SCALE GENOMIC DNA]</scope>
    <source>
        <strain evidence="5 6">K1PA1</strain>
    </source>
</reference>
<comment type="caution">
    <text evidence="5">The sequence shown here is derived from an EMBL/GenBank/DDBJ whole genome shotgun (WGS) entry which is preliminary data.</text>
</comment>
<dbReference type="RefSeq" id="WP_276109232.1">
    <property type="nucleotide sequence ID" value="NZ_JARJBB010000005.1"/>
</dbReference>
<keyword evidence="1" id="KW-0227">DNA damage</keyword>
<dbReference type="Proteomes" id="UP001221150">
    <property type="component" value="Unassembled WGS sequence"/>
</dbReference>
<evidence type="ECO:0000256" key="1">
    <source>
        <dbReference type="ARBA" id="ARBA00022763"/>
    </source>
</evidence>
<dbReference type="NCBIfam" id="NF007570">
    <property type="entry name" value="PRK10201.1"/>
    <property type="match status" value="1"/>
</dbReference>
<dbReference type="EMBL" id="JARJBB010000005">
    <property type="protein sequence ID" value="MDF3299582.1"/>
    <property type="molecule type" value="Genomic_DNA"/>
</dbReference>
<dbReference type="Gene3D" id="3.40.470.10">
    <property type="entry name" value="Uracil-DNA glycosylase-like domain"/>
    <property type="match status" value="1"/>
</dbReference>
<dbReference type="GO" id="GO:0016798">
    <property type="term" value="F:hydrolase activity, acting on glycosyl bonds"/>
    <property type="evidence" value="ECO:0007669"/>
    <property type="project" value="UniProtKB-KW"/>
</dbReference>
<dbReference type="CDD" id="cd10028">
    <property type="entry name" value="UDG-F2_TDG_MUG"/>
    <property type="match status" value="1"/>
</dbReference>
<evidence type="ECO:0000313" key="5">
    <source>
        <dbReference type="EMBL" id="MDF3299582.1"/>
    </source>
</evidence>
<keyword evidence="2 5" id="KW-0378">Hydrolase</keyword>
<dbReference type="EC" id="3.2.2.28" evidence="5"/>
<dbReference type="Pfam" id="PF03167">
    <property type="entry name" value="UDG"/>
    <property type="match status" value="1"/>
</dbReference>
<dbReference type="InterPro" id="IPR015637">
    <property type="entry name" value="MUG/TDG"/>
</dbReference>
<dbReference type="PANTHER" id="PTHR12159">
    <property type="entry name" value="G/T AND G/U MISMATCH-SPECIFIC DNA GLYCOSYLASE"/>
    <property type="match status" value="1"/>
</dbReference>
<dbReference type="SMART" id="SM00987">
    <property type="entry name" value="UreE_C"/>
    <property type="match status" value="1"/>
</dbReference>
<proteinExistence type="predicted"/>
<accession>A0ABT6A4K5</accession>
<dbReference type="PANTHER" id="PTHR12159:SF9">
    <property type="entry name" value="G_T MISMATCH-SPECIFIC THYMINE DNA GLYCOSYLASE"/>
    <property type="match status" value="1"/>
</dbReference>
<name>A0ABT6A4K5_9ACTN</name>